<dbReference type="RefSeq" id="WP_089182632.1">
    <property type="nucleotide sequence ID" value="NZ_CP043427.1"/>
</dbReference>
<evidence type="ECO:0000256" key="2">
    <source>
        <dbReference type="ARBA" id="ARBA00022691"/>
    </source>
</evidence>
<dbReference type="GeneID" id="93090814"/>
<dbReference type="EMBL" id="UFVD01000001">
    <property type="protein sequence ID" value="SUX10139.1"/>
    <property type="molecule type" value="Genomic_DNA"/>
</dbReference>
<organism evidence="4 5">
    <name type="scientific">Campylobacter sputorum subsp. sputorum</name>
    <dbReference type="NCBI Taxonomy" id="32024"/>
    <lineage>
        <taxon>Bacteria</taxon>
        <taxon>Pseudomonadati</taxon>
        <taxon>Campylobacterota</taxon>
        <taxon>Epsilonproteobacteria</taxon>
        <taxon>Campylobacterales</taxon>
        <taxon>Campylobacteraceae</taxon>
        <taxon>Campylobacter</taxon>
    </lineage>
</organism>
<proteinExistence type="predicted"/>
<feature type="domain" description="Methyltransferase small" evidence="3">
    <location>
        <begin position="17"/>
        <end position="145"/>
    </location>
</feature>
<evidence type="ECO:0000256" key="1">
    <source>
        <dbReference type="ARBA" id="ARBA00022603"/>
    </source>
</evidence>
<keyword evidence="4" id="KW-0808">Transferase</keyword>
<keyword evidence="1 4" id="KW-0489">Methyltransferase</keyword>
<dbReference type="InterPro" id="IPR007848">
    <property type="entry name" value="Small_mtfrase_dom"/>
</dbReference>
<evidence type="ECO:0000313" key="5">
    <source>
        <dbReference type="Proteomes" id="UP000254920"/>
    </source>
</evidence>
<evidence type="ECO:0000313" key="4">
    <source>
        <dbReference type="EMBL" id="SUX10139.1"/>
    </source>
</evidence>
<dbReference type="InterPro" id="IPR002052">
    <property type="entry name" value="DNA_methylase_N6_adenine_CS"/>
</dbReference>
<dbReference type="SUPFAM" id="SSF53335">
    <property type="entry name" value="S-adenosyl-L-methionine-dependent methyltransferases"/>
    <property type="match status" value="1"/>
</dbReference>
<dbReference type="GO" id="GO:0003676">
    <property type="term" value="F:nucleic acid binding"/>
    <property type="evidence" value="ECO:0007669"/>
    <property type="project" value="InterPro"/>
</dbReference>
<dbReference type="AlphaFoldDB" id="A0A381DHN4"/>
<keyword evidence="5" id="KW-1185">Reference proteome</keyword>
<name>A0A381DHN4_9BACT</name>
<dbReference type="InterPro" id="IPR029063">
    <property type="entry name" value="SAM-dependent_MTases_sf"/>
</dbReference>
<protein>
    <submittedName>
        <fullName evidence="4">Methyltransferase small</fullName>
        <ecNumber evidence="4">2.1.1.172</ecNumber>
    </submittedName>
</protein>
<keyword evidence="2" id="KW-0949">S-adenosyl-L-methionine</keyword>
<dbReference type="CDD" id="cd02440">
    <property type="entry name" value="AdoMet_MTases"/>
    <property type="match status" value="1"/>
</dbReference>
<reference evidence="4 5" key="1">
    <citation type="submission" date="2018-06" db="EMBL/GenBank/DDBJ databases">
        <authorList>
            <consortium name="Pathogen Informatics"/>
            <person name="Doyle S."/>
        </authorList>
    </citation>
    <scope>NUCLEOTIDE SEQUENCE [LARGE SCALE GENOMIC DNA]</scope>
    <source>
        <strain evidence="4 5">NCTC12475</strain>
    </source>
</reference>
<accession>A0A381DHN4</accession>
<dbReference type="STRING" id="32024.GCA_000788295_00361"/>
<dbReference type="EC" id="2.1.1.172" evidence="4"/>
<dbReference type="Gene3D" id="3.40.50.150">
    <property type="entry name" value="Vaccinia Virus protein VP39"/>
    <property type="match status" value="1"/>
</dbReference>
<evidence type="ECO:0000259" key="3">
    <source>
        <dbReference type="Pfam" id="PF05175"/>
    </source>
</evidence>
<dbReference type="OrthoDB" id="5354196at2"/>
<sequence>MKLFQEKDGYRYNSDTVMLYNFIKKLKGNVLDVGCGCGILGLLLKRDFEKISLSMIDILEKNIELSIKNANENNIKADIINGNFLDMNGDVKFDYIVSNPPFYHDGVIKSKNLHKNFSRYSSNLNLQNFLEKSFQLLKPNGTLIFCYDAKRINEIFFLLRNLKFNTNKVQFVHPKATKNSKLVLIEARKNSKSLCEILPPIFVNCDDGYSPLAKEIFAKADLLSVDYE</sequence>
<dbReference type="PANTHER" id="PTHR47739">
    <property type="entry name" value="TRNA1(VAL) (ADENINE(37)-N6)-METHYLTRANSFERASE"/>
    <property type="match status" value="1"/>
</dbReference>
<dbReference type="Pfam" id="PF05175">
    <property type="entry name" value="MTS"/>
    <property type="match status" value="1"/>
</dbReference>
<dbReference type="GO" id="GO:0052914">
    <property type="term" value="F:16S rRNA (guanine(1207)-N(2))-methyltransferase activity"/>
    <property type="evidence" value="ECO:0007669"/>
    <property type="project" value="UniProtKB-EC"/>
</dbReference>
<dbReference type="Proteomes" id="UP000254920">
    <property type="component" value="Unassembled WGS sequence"/>
</dbReference>
<dbReference type="PROSITE" id="PS00092">
    <property type="entry name" value="N6_MTASE"/>
    <property type="match status" value="1"/>
</dbReference>
<gene>
    <name evidence="4" type="primary">rsmC</name>
    <name evidence="4" type="ORF">NCTC12475_00371</name>
</gene>
<dbReference type="PANTHER" id="PTHR47739:SF1">
    <property type="entry name" value="TRNA1(VAL) (ADENINE(37)-N6)-METHYLTRANSFERASE"/>
    <property type="match status" value="1"/>
</dbReference>
<dbReference type="InterPro" id="IPR050210">
    <property type="entry name" value="tRNA_Adenine-N(6)_MTase"/>
</dbReference>